<dbReference type="PANTHER" id="PTHR31528:SF1">
    <property type="entry name" value="4-AMINO-5-HYDROXYMETHYL-2-METHYLPYRIMIDINE PHOSPHATE SYNTHASE THI11-RELATED"/>
    <property type="match status" value="1"/>
</dbReference>
<evidence type="ECO:0000256" key="7">
    <source>
        <dbReference type="ARBA" id="ARBA00022898"/>
    </source>
</evidence>
<evidence type="ECO:0000256" key="3">
    <source>
        <dbReference type="ARBA" id="ARBA00009406"/>
    </source>
</evidence>
<sequence length="301" mass="34269">MTSLKIALDWTPNANHIGFFIAQELGYYTDVNLKVEILDPSADNYKTTPAKKVELGQVDMALSPLESIMSYQTKSKPFDLIAIAALFQEDLSAIVCKKSKRISSPKELDHTTYASYDARYEDAIVRQMIKNDGGKGILECVYPDKLKIWEAMEEGIVESTWIFTNWEAVQAQQNNMDLEYFKLKDYGIPYSYSPVIACSQTFIESNSKALQSFLEATKKGFYYAQEHPAHAAEILQGLVPQKDQNMDLETAINLTCKVLGDKEHWGKMNPNGIQTFLQWLQDQKLEKHHLKSESLYTNNLL</sequence>
<dbReference type="GO" id="GO:0016740">
    <property type="term" value="F:transferase activity"/>
    <property type="evidence" value="ECO:0007669"/>
    <property type="project" value="UniProtKB-KW"/>
</dbReference>
<evidence type="ECO:0000313" key="14">
    <source>
        <dbReference type="Proteomes" id="UP000196102"/>
    </source>
</evidence>
<dbReference type="AlphaFoldDB" id="A0A1Z8ARC9"/>
<dbReference type="Pfam" id="PF09084">
    <property type="entry name" value="NMT1"/>
    <property type="match status" value="1"/>
</dbReference>
<reference evidence="14" key="1">
    <citation type="journal article" date="2017" name="Proc. Natl. Acad. Sci. U.S.A.">
        <title>Simulation of Deepwater Horizon oil plume reveals substrate specialization within a complex community of hydrocarbon-degraders.</title>
        <authorList>
            <person name="Hu P."/>
            <person name="Dubinsky E.A."/>
            <person name="Probst A.J."/>
            <person name="Wang J."/>
            <person name="Sieber C.M.K."/>
            <person name="Tom L.M."/>
            <person name="Gardinali P."/>
            <person name="Banfield J.F."/>
            <person name="Atlas R.M."/>
            <person name="Andersen G.L."/>
        </authorList>
    </citation>
    <scope>NUCLEOTIDE SEQUENCE [LARGE SCALE GENOMIC DNA]</scope>
</reference>
<dbReference type="Gene3D" id="3.40.190.10">
    <property type="entry name" value="Periplasmic binding protein-like II"/>
    <property type="match status" value="2"/>
</dbReference>
<evidence type="ECO:0000256" key="4">
    <source>
        <dbReference type="ARBA" id="ARBA00011738"/>
    </source>
</evidence>
<protein>
    <recommendedName>
        <fullName evidence="10">Thiamine pyrimidine synthase</fullName>
    </recommendedName>
</protein>
<evidence type="ECO:0000313" key="13">
    <source>
        <dbReference type="EMBL" id="OUS12867.1"/>
    </source>
</evidence>
<keyword evidence="5 13" id="KW-0808">Transferase</keyword>
<dbReference type="EMBL" id="MAAX01000154">
    <property type="protein sequence ID" value="OUS12867.1"/>
    <property type="molecule type" value="Genomic_DNA"/>
</dbReference>
<keyword evidence="6" id="KW-0479">Metal-binding</keyword>
<dbReference type="Proteomes" id="UP000196102">
    <property type="component" value="Unassembled WGS sequence"/>
</dbReference>
<comment type="pathway">
    <text evidence="2">Cofactor biosynthesis; thiamine diphosphate biosynthesis.</text>
</comment>
<accession>A0A1Z8ARC9</accession>
<keyword evidence="7" id="KW-0663">Pyridoxal phosphate</keyword>
<organism evidence="13 14">
    <name type="scientific">Nonlabens dokdonensis</name>
    <dbReference type="NCBI Taxonomy" id="328515"/>
    <lineage>
        <taxon>Bacteria</taxon>
        <taxon>Pseudomonadati</taxon>
        <taxon>Bacteroidota</taxon>
        <taxon>Flavobacteriia</taxon>
        <taxon>Flavobacteriales</taxon>
        <taxon>Flavobacteriaceae</taxon>
        <taxon>Nonlabens</taxon>
    </lineage>
</organism>
<comment type="caution">
    <text evidence="13">The sequence shown here is derived from an EMBL/GenBank/DDBJ whole genome shotgun (WGS) entry which is preliminary data.</text>
</comment>
<evidence type="ECO:0000256" key="9">
    <source>
        <dbReference type="ARBA" id="ARBA00023004"/>
    </source>
</evidence>
<evidence type="ECO:0000256" key="2">
    <source>
        <dbReference type="ARBA" id="ARBA00004948"/>
    </source>
</evidence>
<comment type="function">
    <text evidence="1">Responsible for the formation of the pyrimidine heterocycle in the thiamine biosynthesis pathway. Catalyzes the formation of hydroxymethylpyrimidine phosphate (HMP-P) from histidine and pyridoxal phosphate (PLP). The protein uses PLP and the active site histidine to form HMP-P, generating an inactive enzyme. The enzyme can only undergo a single turnover, which suggests it is a suicide enzyme.</text>
</comment>
<evidence type="ECO:0000256" key="5">
    <source>
        <dbReference type="ARBA" id="ARBA00022679"/>
    </source>
</evidence>
<dbReference type="SUPFAM" id="SSF53850">
    <property type="entry name" value="Periplasmic binding protein-like II"/>
    <property type="match status" value="1"/>
</dbReference>
<evidence type="ECO:0000256" key="8">
    <source>
        <dbReference type="ARBA" id="ARBA00022977"/>
    </source>
</evidence>
<comment type="similarity">
    <text evidence="3">Belongs to the NMT1/THI5 family.</text>
</comment>
<gene>
    <name evidence="13" type="ORF">A9Q93_09700</name>
</gene>
<evidence type="ECO:0000259" key="12">
    <source>
        <dbReference type="Pfam" id="PF09084"/>
    </source>
</evidence>
<comment type="catalytic activity">
    <reaction evidence="11">
        <text>N(6)-(pyridoxal phosphate)-L-lysyl-[4-amino-5-hydroxymethyl-2-methylpyrimidine phosphate synthase] + L-histidyl-[4-amino-5-hydroxymethyl-2-methylpyrimidine phosphate synthase] + 2 Fe(3+) + 4 H2O = L-lysyl-[4-amino-5-hydroxymethyl-2-methylpyrimidine phosphate synthase] + (2S)-2-amino-5-hydroxy-4-oxopentanoyl-[4-amino-5-hydroxymethyl-2-methylpyrimidine phosphate synthase] + 4-amino-2-methyl-5-(phosphooxymethyl)pyrimidine + 3-oxopropanoate + 2 Fe(2+) + 2 H(+)</text>
        <dbReference type="Rhea" id="RHEA:65756"/>
        <dbReference type="Rhea" id="RHEA-COMP:16892"/>
        <dbReference type="Rhea" id="RHEA-COMP:16893"/>
        <dbReference type="Rhea" id="RHEA-COMP:16894"/>
        <dbReference type="Rhea" id="RHEA-COMP:16895"/>
        <dbReference type="ChEBI" id="CHEBI:15377"/>
        <dbReference type="ChEBI" id="CHEBI:15378"/>
        <dbReference type="ChEBI" id="CHEBI:29033"/>
        <dbReference type="ChEBI" id="CHEBI:29034"/>
        <dbReference type="ChEBI" id="CHEBI:29969"/>
        <dbReference type="ChEBI" id="CHEBI:29979"/>
        <dbReference type="ChEBI" id="CHEBI:33190"/>
        <dbReference type="ChEBI" id="CHEBI:58354"/>
        <dbReference type="ChEBI" id="CHEBI:143915"/>
        <dbReference type="ChEBI" id="CHEBI:157692"/>
    </reaction>
    <physiologicalReaction direction="left-to-right" evidence="11">
        <dbReference type="Rhea" id="RHEA:65757"/>
    </physiologicalReaction>
</comment>
<dbReference type="GO" id="GO:0046872">
    <property type="term" value="F:metal ion binding"/>
    <property type="evidence" value="ECO:0007669"/>
    <property type="project" value="UniProtKB-KW"/>
</dbReference>
<dbReference type="RefSeq" id="WP_303687226.1">
    <property type="nucleotide sequence ID" value="NZ_CAJXYO010000009.1"/>
</dbReference>
<evidence type="ECO:0000256" key="10">
    <source>
        <dbReference type="ARBA" id="ARBA00033171"/>
    </source>
</evidence>
<name>A0A1Z8ARC9_9FLAO</name>
<dbReference type="InterPro" id="IPR015168">
    <property type="entry name" value="SsuA/THI5"/>
</dbReference>
<evidence type="ECO:0000256" key="11">
    <source>
        <dbReference type="ARBA" id="ARBA00048179"/>
    </source>
</evidence>
<evidence type="ECO:0000256" key="1">
    <source>
        <dbReference type="ARBA" id="ARBA00003469"/>
    </source>
</evidence>
<evidence type="ECO:0000256" key="6">
    <source>
        <dbReference type="ARBA" id="ARBA00022723"/>
    </source>
</evidence>
<keyword evidence="8" id="KW-0784">Thiamine biosynthesis</keyword>
<dbReference type="PANTHER" id="PTHR31528">
    <property type="entry name" value="4-AMINO-5-HYDROXYMETHYL-2-METHYLPYRIMIDINE PHOSPHATE SYNTHASE THI11-RELATED"/>
    <property type="match status" value="1"/>
</dbReference>
<dbReference type="InterPro" id="IPR027939">
    <property type="entry name" value="NMT1/THI5"/>
</dbReference>
<proteinExistence type="inferred from homology"/>
<feature type="domain" description="SsuA/THI5-like" evidence="12">
    <location>
        <begin position="13"/>
        <end position="231"/>
    </location>
</feature>
<comment type="subunit">
    <text evidence="4">Homodimer.</text>
</comment>
<dbReference type="GO" id="GO:0009228">
    <property type="term" value="P:thiamine biosynthetic process"/>
    <property type="evidence" value="ECO:0007669"/>
    <property type="project" value="UniProtKB-KW"/>
</dbReference>
<keyword evidence="9" id="KW-0408">Iron</keyword>